<evidence type="ECO:0000313" key="4">
    <source>
        <dbReference type="EMBL" id="SMF06869.1"/>
    </source>
</evidence>
<dbReference type="Proteomes" id="UP000192920">
    <property type="component" value="Unassembled WGS sequence"/>
</dbReference>
<organism evidence="4 5">
    <name type="scientific">Pseudogulbenkiania subflava DSM 22618</name>
    <dbReference type="NCBI Taxonomy" id="1123014"/>
    <lineage>
        <taxon>Bacteria</taxon>
        <taxon>Pseudomonadati</taxon>
        <taxon>Pseudomonadota</taxon>
        <taxon>Betaproteobacteria</taxon>
        <taxon>Neisseriales</taxon>
        <taxon>Chromobacteriaceae</taxon>
        <taxon>Pseudogulbenkiania</taxon>
    </lineage>
</organism>
<dbReference type="RefSeq" id="WP_085275387.1">
    <property type="nucleotide sequence ID" value="NZ_FXAG01000004.1"/>
</dbReference>
<keyword evidence="4" id="KW-0282">Flagellum</keyword>
<dbReference type="Gene3D" id="1.20.58.300">
    <property type="entry name" value="FlgN-like"/>
    <property type="match status" value="1"/>
</dbReference>
<keyword evidence="5" id="KW-1185">Reference proteome</keyword>
<keyword evidence="4" id="KW-0969">Cilium</keyword>
<dbReference type="EMBL" id="FXAG01000004">
    <property type="protein sequence ID" value="SMF06869.1"/>
    <property type="molecule type" value="Genomic_DNA"/>
</dbReference>
<proteinExistence type="inferred from homology"/>
<evidence type="ECO:0000313" key="5">
    <source>
        <dbReference type="Proteomes" id="UP000192920"/>
    </source>
</evidence>
<accession>A0A1Y6BJX5</accession>
<dbReference type="STRING" id="1123014.SAMN02745746_01061"/>
<sequence>MSREARFRQLLGDMRLDLADYQQLEQLLEQQFKGALGHDAATLAETGERIVTLVGRLDGRRLVRRELAAQLLGRPRRLSVEEVLAQLPAAPRQASESLWATLCGRVTHCKTLNERNGRLLMAQHDNLERVLFGEKDIYVPL</sequence>
<protein>
    <submittedName>
        <fullName evidence="4">Flagella synthesis protein FlgN</fullName>
    </submittedName>
</protein>
<evidence type="ECO:0000256" key="1">
    <source>
        <dbReference type="ARBA" id="ARBA00002397"/>
    </source>
</evidence>
<evidence type="ECO:0000256" key="2">
    <source>
        <dbReference type="ARBA" id="ARBA00007703"/>
    </source>
</evidence>
<dbReference type="AlphaFoldDB" id="A0A1Y6BJX5"/>
<dbReference type="Pfam" id="PF05130">
    <property type="entry name" value="FlgN"/>
    <property type="match status" value="1"/>
</dbReference>
<evidence type="ECO:0000256" key="3">
    <source>
        <dbReference type="ARBA" id="ARBA00022795"/>
    </source>
</evidence>
<name>A0A1Y6BJX5_9NEIS</name>
<reference evidence="5" key="1">
    <citation type="submission" date="2017-04" db="EMBL/GenBank/DDBJ databases">
        <authorList>
            <person name="Varghese N."/>
            <person name="Submissions S."/>
        </authorList>
    </citation>
    <scope>NUCLEOTIDE SEQUENCE [LARGE SCALE GENOMIC DNA]</scope>
    <source>
        <strain evidence="5">DSM 22618</strain>
    </source>
</reference>
<dbReference type="SUPFAM" id="SSF140566">
    <property type="entry name" value="FlgN-like"/>
    <property type="match status" value="1"/>
</dbReference>
<comment type="similarity">
    <text evidence="2">Belongs to the FlgN family.</text>
</comment>
<dbReference type="InterPro" id="IPR036679">
    <property type="entry name" value="FlgN-like_sf"/>
</dbReference>
<keyword evidence="4" id="KW-0966">Cell projection</keyword>
<keyword evidence="3" id="KW-1005">Bacterial flagellum biogenesis</keyword>
<dbReference type="GO" id="GO:0044780">
    <property type="term" value="P:bacterial-type flagellum assembly"/>
    <property type="evidence" value="ECO:0007669"/>
    <property type="project" value="InterPro"/>
</dbReference>
<dbReference type="InterPro" id="IPR007809">
    <property type="entry name" value="FlgN-like"/>
</dbReference>
<comment type="function">
    <text evidence="1">Required for the efficient initiation of filament assembly.</text>
</comment>
<gene>
    <name evidence="4" type="ORF">SAMN02745746_01061</name>
</gene>